<reference evidence="1 2" key="1">
    <citation type="submission" date="2013-12" db="EMBL/GenBank/DDBJ databases">
        <title>Draft genome of the parsitic nematode Ancylostoma duodenale.</title>
        <authorList>
            <person name="Mitreva M."/>
        </authorList>
    </citation>
    <scope>NUCLEOTIDE SEQUENCE [LARGE SCALE GENOMIC DNA]</scope>
    <source>
        <strain evidence="1 2">Zhejiang</strain>
    </source>
</reference>
<accession>A0A0C2HHS6</accession>
<dbReference type="Proteomes" id="UP000054047">
    <property type="component" value="Unassembled WGS sequence"/>
</dbReference>
<evidence type="ECO:0000313" key="2">
    <source>
        <dbReference type="Proteomes" id="UP000054047"/>
    </source>
</evidence>
<proteinExistence type="predicted"/>
<evidence type="ECO:0000313" key="1">
    <source>
        <dbReference type="EMBL" id="KIH69191.1"/>
    </source>
</evidence>
<sequence length="239" mass="27926">MQASDFNRTLSTQRLEPEMCYMFRFWKGWEHENLFNRDVIRYKLADDVHDFGFSLSDNASPEERQQVHTAINRNWEDSQATNIETELNTQRRLLAQRIKDPNSAQQFDEDNCRQTIEDLTIVRLFNDAAFTNMDMEVRRECAARIETALRGRFQYPHDSILYAMSAWSPISISNYDASQSSDRGRVAEFFGFDKQRLENDVKEVNNDLSKPLPANARTMANIFGKLFKGFFFGKREGGF</sequence>
<gene>
    <name evidence="1" type="ORF">ANCDUO_00475</name>
</gene>
<dbReference type="OrthoDB" id="10059291at2759"/>
<organism evidence="1 2">
    <name type="scientific">Ancylostoma duodenale</name>
    <dbReference type="NCBI Taxonomy" id="51022"/>
    <lineage>
        <taxon>Eukaryota</taxon>
        <taxon>Metazoa</taxon>
        <taxon>Ecdysozoa</taxon>
        <taxon>Nematoda</taxon>
        <taxon>Chromadorea</taxon>
        <taxon>Rhabditida</taxon>
        <taxon>Rhabditina</taxon>
        <taxon>Rhabditomorpha</taxon>
        <taxon>Strongyloidea</taxon>
        <taxon>Ancylostomatidae</taxon>
        <taxon>Ancylostomatinae</taxon>
        <taxon>Ancylostoma</taxon>
    </lineage>
</organism>
<dbReference type="AlphaFoldDB" id="A0A0C2HHS6"/>
<keyword evidence="2" id="KW-1185">Reference proteome</keyword>
<dbReference type="EMBL" id="KN726205">
    <property type="protein sequence ID" value="KIH69191.1"/>
    <property type="molecule type" value="Genomic_DNA"/>
</dbReference>
<protein>
    <submittedName>
        <fullName evidence="1">Uncharacterized protein</fullName>
    </submittedName>
</protein>
<name>A0A0C2HHS6_9BILA</name>